<comment type="subunit">
    <text evidence="7">Monomer. Binds directly to the core enzyme of the DNA-dependent RNA polymerase and to nascent RNA.</text>
</comment>
<dbReference type="InterPro" id="IPR012340">
    <property type="entry name" value="NA-bd_OB-fold"/>
</dbReference>
<comment type="function">
    <text evidence="7">Participates in both transcription termination and antitermination.</text>
</comment>
<dbReference type="InterPro" id="IPR025249">
    <property type="entry name" value="TF_NusA_KH_1st"/>
</dbReference>
<dbReference type="SMART" id="SM00322">
    <property type="entry name" value="KH"/>
    <property type="match status" value="2"/>
</dbReference>
<dbReference type="SUPFAM" id="SSF69705">
    <property type="entry name" value="Transcription factor NusA, N-terminal domain"/>
    <property type="match status" value="1"/>
</dbReference>
<dbReference type="InterPro" id="IPR015946">
    <property type="entry name" value="KH_dom-like_a/b"/>
</dbReference>
<dbReference type="NCBIfam" id="TIGR01953">
    <property type="entry name" value="NusA"/>
    <property type="match status" value="1"/>
</dbReference>
<dbReference type="Pfam" id="PF00575">
    <property type="entry name" value="S1"/>
    <property type="match status" value="1"/>
</dbReference>
<evidence type="ECO:0000313" key="11">
    <source>
        <dbReference type="Proteomes" id="UP000236842"/>
    </source>
</evidence>
<dbReference type="AlphaFoldDB" id="A0A2H9N441"/>
<dbReference type="Gene3D" id="3.30.300.20">
    <property type="match status" value="2"/>
</dbReference>
<dbReference type="SUPFAM" id="SSF54814">
    <property type="entry name" value="Prokaryotic type KH domain (KH-domain type II)"/>
    <property type="match status" value="2"/>
</dbReference>
<dbReference type="InterPro" id="IPR004087">
    <property type="entry name" value="KH_dom"/>
</dbReference>
<keyword evidence="6 7" id="KW-0804">Transcription</keyword>
<dbReference type="Pfam" id="PF13184">
    <property type="entry name" value="KH_NusA_1st"/>
    <property type="match status" value="1"/>
</dbReference>
<sequence>MFDLKTILVAIQQIAGERDISEDRVREIVEAAFAAAYRREYRTKNEIVRARFNPKTGDLSFYQVKLVVDESMLQPEGEEETGEQYTEDESGQKKIKFNQDRHIMLDEARKIRPNIFTGEELEFPLETKTEFGRIAAQTAKQTVLQKLHETEKENLFNQFKAKEGEIISGIIQRTDGRNTFVDLGKTTGVLFSDETIPFEHYRIGDRMKFYVVSVEQTNRGLSIVLSRSHPRFIVKLFASEVPEIAEGTVEIKSIAREAGSRTKIAVASNNDSIDPIGACVGQKGTRVTTVIQELGNEKIDIILWSDDPAAFITNALAPAKVTDVQVRPDHSARVFVPADQLSLAIGRGGQNVRLAHRLTDWRIEIRSAARPNEIVEGGSSEPPETEHTAKNTIEIQAVVSDTHKTESEQAGIDTTDESSESA</sequence>
<reference evidence="11" key="1">
    <citation type="submission" date="2017-09" db="EMBL/GenBank/DDBJ databases">
        <title>Depth-based differentiation of microbial function through sediment-hosted aquifers and enrichment of novel symbionts in the deep terrestrial subsurface.</title>
        <authorList>
            <person name="Probst A.J."/>
            <person name="Ladd B."/>
            <person name="Jarett J.K."/>
            <person name="Geller-Mcgrath D.E."/>
            <person name="Sieber C.M.K."/>
            <person name="Emerson J.B."/>
            <person name="Anantharaman K."/>
            <person name="Thomas B.C."/>
            <person name="Malmstrom R."/>
            <person name="Stieglmeier M."/>
            <person name="Klingl A."/>
            <person name="Woyke T."/>
            <person name="Ryan C.M."/>
            <person name="Banfield J.F."/>
        </authorList>
    </citation>
    <scope>NUCLEOTIDE SEQUENCE [LARGE SCALE GENOMIC DNA]</scope>
</reference>
<feature type="domain" description="S1 motif" evidence="9">
    <location>
        <begin position="164"/>
        <end position="228"/>
    </location>
</feature>
<dbReference type="InterPro" id="IPR058582">
    <property type="entry name" value="KH_NusA_2nd"/>
</dbReference>
<dbReference type="SUPFAM" id="SSF50249">
    <property type="entry name" value="Nucleic acid-binding proteins"/>
    <property type="match status" value="1"/>
</dbReference>
<dbReference type="FunFam" id="3.30.300.20:FF:000002">
    <property type="entry name" value="Transcription termination/antitermination protein NusA"/>
    <property type="match status" value="1"/>
</dbReference>
<evidence type="ECO:0000256" key="2">
    <source>
        <dbReference type="ARBA" id="ARBA00022490"/>
    </source>
</evidence>
<keyword evidence="1 7" id="KW-0806">Transcription termination</keyword>
<feature type="region of interest" description="Disordered" evidence="8">
    <location>
        <begin position="73"/>
        <end position="92"/>
    </location>
</feature>
<dbReference type="GO" id="GO:0006353">
    <property type="term" value="P:DNA-templated transcription termination"/>
    <property type="evidence" value="ECO:0007669"/>
    <property type="project" value="UniProtKB-UniRule"/>
</dbReference>
<evidence type="ECO:0000256" key="7">
    <source>
        <dbReference type="HAMAP-Rule" id="MF_00945"/>
    </source>
</evidence>
<dbReference type="HAMAP" id="MF_00945_B">
    <property type="entry name" value="NusA_B"/>
    <property type="match status" value="1"/>
</dbReference>
<feature type="region of interest" description="Disordered" evidence="8">
    <location>
        <begin position="372"/>
        <end position="391"/>
    </location>
</feature>
<dbReference type="SMART" id="SM00316">
    <property type="entry name" value="S1"/>
    <property type="match status" value="1"/>
</dbReference>
<dbReference type="PROSITE" id="PS50126">
    <property type="entry name" value="S1"/>
    <property type="match status" value="1"/>
</dbReference>
<evidence type="ECO:0000256" key="4">
    <source>
        <dbReference type="ARBA" id="ARBA00022884"/>
    </source>
</evidence>
<dbReference type="Gene3D" id="2.40.50.140">
    <property type="entry name" value="Nucleic acid-binding proteins"/>
    <property type="match status" value="1"/>
</dbReference>
<name>A0A2H9N441_9BACT</name>
<gene>
    <name evidence="7 10" type="primary">nusA</name>
    <name evidence="10" type="ORF">COZ64_02350</name>
</gene>
<feature type="compositionally biased region" description="Acidic residues" evidence="8">
    <location>
        <begin position="76"/>
        <end position="89"/>
    </location>
</feature>
<feature type="region of interest" description="Disordered" evidence="8">
    <location>
        <begin position="399"/>
        <end position="422"/>
    </location>
</feature>
<organism evidence="10 11">
    <name type="scientific">Candidatus Brennerbacteria bacterium CG_4_8_14_3_um_filter_43_14</name>
    <dbReference type="NCBI Taxonomy" id="1974521"/>
    <lineage>
        <taxon>Bacteria</taxon>
        <taxon>Candidatus Brenneribacteriota</taxon>
    </lineage>
</organism>
<dbReference type="GO" id="GO:0005829">
    <property type="term" value="C:cytosol"/>
    <property type="evidence" value="ECO:0007669"/>
    <property type="project" value="TreeGrafter"/>
</dbReference>
<dbReference type="PANTHER" id="PTHR22648">
    <property type="entry name" value="TRANSCRIPTION TERMINATION FACTOR NUSA"/>
    <property type="match status" value="1"/>
</dbReference>
<dbReference type="EMBL" id="PFIJ01000042">
    <property type="protein sequence ID" value="PIX28664.1"/>
    <property type="molecule type" value="Genomic_DNA"/>
</dbReference>
<comment type="similarity">
    <text evidence="7">Belongs to the NusA family.</text>
</comment>
<dbReference type="CDD" id="cd04455">
    <property type="entry name" value="S1_NusA"/>
    <property type="match status" value="1"/>
</dbReference>
<dbReference type="InterPro" id="IPR003029">
    <property type="entry name" value="S1_domain"/>
</dbReference>
<dbReference type="InterPro" id="IPR036555">
    <property type="entry name" value="NusA_N_sf"/>
</dbReference>
<dbReference type="InterPro" id="IPR009019">
    <property type="entry name" value="KH_sf_prok-type"/>
</dbReference>
<evidence type="ECO:0000256" key="6">
    <source>
        <dbReference type="ARBA" id="ARBA00023163"/>
    </source>
</evidence>
<dbReference type="CDD" id="cd22529">
    <property type="entry name" value="KH-II_NusA_rpt2"/>
    <property type="match status" value="1"/>
</dbReference>
<dbReference type="Proteomes" id="UP000236842">
    <property type="component" value="Unassembled WGS sequence"/>
</dbReference>
<dbReference type="Pfam" id="PF08529">
    <property type="entry name" value="NusA_N"/>
    <property type="match status" value="1"/>
</dbReference>
<dbReference type="InterPro" id="IPR013735">
    <property type="entry name" value="TF_NusA_N"/>
</dbReference>
<dbReference type="GO" id="GO:0031564">
    <property type="term" value="P:transcription antitermination"/>
    <property type="evidence" value="ECO:0007669"/>
    <property type="project" value="UniProtKB-UniRule"/>
</dbReference>
<dbReference type="InterPro" id="IPR030842">
    <property type="entry name" value="TF_NusA_bacterial"/>
</dbReference>
<proteinExistence type="inferred from homology"/>
<evidence type="ECO:0000256" key="5">
    <source>
        <dbReference type="ARBA" id="ARBA00023015"/>
    </source>
</evidence>
<accession>A0A2H9N441</accession>
<dbReference type="PROSITE" id="PS50084">
    <property type="entry name" value="KH_TYPE_1"/>
    <property type="match status" value="1"/>
</dbReference>
<dbReference type="GO" id="GO:0003723">
    <property type="term" value="F:RNA binding"/>
    <property type="evidence" value="ECO:0007669"/>
    <property type="project" value="UniProtKB-UniRule"/>
</dbReference>
<keyword evidence="2 7" id="KW-0963">Cytoplasm</keyword>
<keyword evidence="5 7" id="KW-0805">Transcription regulation</keyword>
<comment type="caution">
    <text evidence="10">The sequence shown here is derived from an EMBL/GenBank/DDBJ whole genome shotgun (WGS) entry which is preliminary data.</text>
</comment>
<evidence type="ECO:0000313" key="10">
    <source>
        <dbReference type="EMBL" id="PIX28664.1"/>
    </source>
</evidence>
<evidence type="ECO:0000256" key="1">
    <source>
        <dbReference type="ARBA" id="ARBA00022472"/>
    </source>
</evidence>
<evidence type="ECO:0000256" key="8">
    <source>
        <dbReference type="SAM" id="MobiDB-lite"/>
    </source>
</evidence>
<protein>
    <recommendedName>
        <fullName evidence="7">Transcription termination/antitermination protein NusA</fullName>
    </recommendedName>
</protein>
<dbReference type="CDD" id="cd02134">
    <property type="entry name" value="KH-II_NusA_rpt1"/>
    <property type="match status" value="1"/>
</dbReference>
<comment type="subcellular location">
    <subcellularLocation>
        <location evidence="7">Cytoplasm</location>
    </subcellularLocation>
</comment>
<evidence type="ECO:0000259" key="9">
    <source>
        <dbReference type="PROSITE" id="PS50126"/>
    </source>
</evidence>
<dbReference type="InterPro" id="IPR010213">
    <property type="entry name" value="TF_NusA"/>
</dbReference>
<dbReference type="PANTHER" id="PTHR22648:SF0">
    <property type="entry name" value="TRANSCRIPTION TERMINATION_ANTITERMINATION PROTEIN NUSA"/>
    <property type="match status" value="1"/>
</dbReference>
<dbReference type="GO" id="GO:0003700">
    <property type="term" value="F:DNA-binding transcription factor activity"/>
    <property type="evidence" value="ECO:0007669"/>
    <property type="project" value="InterPro"/>
</dbReference>
<dbReference type="Gene3D" id="3.30.1480.10">
    <property type="entry name" value="NusA, N-terminal domain"/>
    <property type="match status" value="1"/>
</dbReference>
<keyword evidence="4 7" id="KW-0694">RNA-binding</keyword>
<dbReference type="FunFam" id="3.30.300.20:FF:000005">
    <property type="entry name" value="Transcription termination/antitermination protein NusA"/>
    <property type="match status" value="1"/>
</dbReference>
<evidence type="ECO:0000256" key="3">
    <source>
        <dbReference type="ARBA" id="ARBA00022814"/>
    </source>
</evidence>
<keyword evidence="3 7" id="KW-0889">Transcription antitermination</keyword>
<dbReference type="Pfam" id="PF26594">
    <property type="entry name" value="KH_NusA_2nd"/>
    <property type="match status" value="1"/>
</dbReference>